<dbReference type="AlphaFoldDB" id="A0A444LI94"/>
<dbReference type="InterPro" id="IPR009057">
    <property type="entry name" value="Homeodomain-like_sf"/>
</dbReference>
<evidence type="ECO:0000313" key="6">
    <source>
        <dbReference type="EMBL" id="RWX78770.1"/>
    </source>
</evidence>
<dbReference type="Pfam" id="PF00440">
    <property type="entry name" value="TetR_N"/>
    <property type="match status" value="1"/>
</dbReference>
<dbReference type="RefSeq" id="WP_128442747.1">
    <property type="nucleotide sequence ID" value="NZ_SBIP01000002.1"/>
</dbReference>
<evidence type="ECO:0000313" key="7">
    <source>
        <dbReference type="Proteomes" id="UP000287687"/>
    </source>
</evidence>
<dbReference type="SUPFAM" id="SSF46689">
    <property type="entry name" value="Homeodomain-like"/>
    <property type="match status" value="1"/>
</dbReference>
<reference evidence="6 7" key="1">
    <citation type="submission" date="2019-01" db="EMBL/GenBank/DDBJ databases">
        <title>The draft genome of Rhizobium sp. 24NR.</title>
        <authorList>
            <person name="Liu L."/>
            <person name="Liang L."/>
            <person name="Shi S."/>
            <person name="Xu L."/>
            <person name="Wang X."/>
            <person name="Li L."/>
            <person name="Zhang X."/>
        </authorList>
    </citation>
    <scope>NUCLEOTIDE SEQUENCE [LARGE SCALE GENOMIC DNA]</scope>
    <source>
        <strain evidence="6 7">24NR</strain>
    </source>
</reference>
<dbReference type="Gene3D" id="1.10.357.10">
    <property type="entry name" value="Tetracycline Repressor, domain 2"/>
    <property type="match status" value="1"/>
</dbReference>
<dbReference type="GO" id="GO:0000976">
    <property type="term" value="F:transcription cis-regulatory region binding"/>
    <property type="evidence" value="ECO:0007669"/>
    <property type="project" value="TreeGrafter"/>
</dbReference>
<protein>
    <submittedName>
        <fullName evidence="6">TetR/AcrR family transcriptional regulator</fullName>
    </submittedName>
</protein>
<accession>A0A444LI94</accession>
<comment type="caution">
    <text evidence="6">The sequence shown here is derived from an EMBL/GenBank/DDBJ whole genome shotgun (WGS) entry which is preliminary data.</text>
</comment>
<dbReference type="InterPro" id="IPR001647">
    <property type="entry name" value="HTH_TetR"/>
</dbReference>
<dbReference type="PANTHER" id="PTHR30055">
    <property type="entry name" value="HTH-TYPE TRANSCRIPTIONAL REGULATOR RUTR"/>
    <property type="match status" value="1"/>
</dbReference>
<name>A0A444LI94_9HYPH</name>
<sequence>MVKERKLTRAEQKAQRPLQILDAAFEEFVKNGYAATRVEDIAERVGVTKGTVYVYFETKELLFESMIRHVSRPFGEIATNAETLVGSPPEKLTALLRMVYEQLFDDRQTREVMRLVISEGPKFPDIVERHERDFVNPVIASVEAILAEGVGLGQFHPGPAGFAELMVAPIVTVTVMRLIFGDRREVDKEAYIKAHMELLLHGLHRSAVETA</sequence>
<keyword evidence="3" id="KW-0804">Transcription</keyword>
<dbReference type="FunFam" id="1.10.10.60:FF:000141">
    <property type="entry name" value="TetR family transcriptional regulator"/>
    <property type="match status" value="1"/>
</dbReference>
<keyword evidence="1" id="KW-0805">Transcription regulation</keyword>
<dbReference type="SUPFAM" id="SSF48498">
    <property type="entry name" value="Tetracyclin repressor-like, C-terminal domain"/>
    <property type="match status" value="1"/>
</dbReference>
<proteinExistence type="predicted"/>
<dbReference type="OrthoDB" id="7185252at2"/>
<dbReference type="Pfam" id="PF14246">
    <property type="entry name" value="TetR_C_7"/>
    <property type="match status" value="1"/>
</dbReference>
<evidence type="ECO:0000256" key="3">
    <source>
        <dbReference type="ARBA" id="ARBA00023163"/>
    </source>
</evidence>
<dbReference type="Proteomes" id="UP000287687">
    <property type="component" value="Unassembled WGS sequence"/>
</dbReference>
<dbReference type="InterPro" id="IPR036271">
    <property type="entry name" value="Tet_transcr_reg_TetR-rel_C_sf"/>
</dbReference>
<gene>
    <name evidence="6" type="ORF">EPK99_09280</name>
</gene>
<evidence type="ECO:0000259" key="5">
    <source>
        <dbReference type="PROSITE" id="PS50977"/>
    </source>
</evidence>
<feature type="DNA-binding region" description="H-T-H motif" evidence="4">
    <location>
        <begin position="37"/>
        <end position="56"/>
    </location>
</feature>
<dbReference type="EMBL" id="SBIP01000002">
    <property type="protein sequence ID" value="RWX78770.1"/>
    <property type="molecule type" value="Genomic_DNA"/>
</dbReference>
<evidence type="ECO:0000256" key="4">
    <source>
        <dbReference type="PROSITE-ProRule" id="PRU00335"/>
    </source>
</evidence>
<keyword evidence="7" id="KW-1185">Reference proteome</keyword>
<organism evidence="6 7">
    <name type="scientific">Neorhizobium lilium</name>
    <dbReference type="NCBI Taxonomy" id="2503024"/>
    <lineage>
        <taxon>Bacteria</taxon>
        <taxon>Pseudomonadati</taxon>
        <taxon>Pseudomonadota</taxon>
        <taxon>Alphaproteobacteria</taxon>
        <taxon>Hyphomicrobiales</taxon>
        <taxon>Rhizobiaceae</taxon>
        <taxon>Rhizobium/Agrobacterium group</taxon>
        <taxon>Neorhizobium</taxon>
    </lineage>
</organism>
<dbReference type="InterPro" id="IPR039536">
    <property type="entry name" value="TetR_C_Proteobacteria"/>
</dbReference>
<keyword evidence="2 4" id="KW-0238">DNA-binding</keyword>
<feature type="domain" description="HTH tetR-type" evidence="5">
    <location>
        <begin position="14"/>
        <end position="74"/>
    </location>
</feature>
<evidence type="ECO:0000256" key="2">
    <source>
        <dbReference type="ARBA" id="ARBA00023125"/>
    </source>
</evidence>
<dbReference type="PANTHER" id="PTHR30055:SF223">
    <property type="entry name" value="HTH-TYPE TRANSCRIPTIONAL REGULATOR UIDR"/>
    <property type="match status" value="1"/>
</dbReference>
<dbReference type="GO" id="GO:0003700">
    <property type="term" value="F:DNA-binding transcription factor activity"/>
    <property type="evidence" value="ECO:0007669"/>
    <property type="project" value="TreeGrafter"/>
</dbReference>
<evidence type="ECO:0000256" key="1">
    <source>
        <dbReference type="ARBA" id="ARBA00023015"/>
    </source>
</evidence>
<dbReference type="InterPro" id="IPR050109">
    <property type="entry name" value="HTH-type_TetR-like_transc_reg"/>
</dbReference>
<dbReference type="PRINTS" id="PR00455">
    <property type="entry name" value="HTHTETR"/>
</dbReference>
<dbReference type="PROSITE" id="PS50977">
    <property type="entry name" value="HTH_TETR_2"/>
    <property type="match status" value="1"/>
</dbReference>